<organism evidence="1 2">
    <name type="scientific">Terriglobus roseus</name>
    <dbReference type="NCBI Taxonomy" id="392734"/>
    <lineage>
        <taxon>Bacteria</taxon>
        <taxon>Pseudomonadati</taxon>
        <taxon>Acidobacteriota</taxon>
        <taxon>Terriglobia</taxon>
        <taxon>Terriglobales</taxon>
        <taxon>Acidobacteriaceae</taxon>
        <taxon>Terriglobus</taxon>
    </lineage>
</organism>
<evidence type="ECO:0000313" key="1">
    <source>
        <dbReference type="EMBL" id="SEB53413.1"/>
    </source>
</evidence>
<name>A0A1H4K4S9_9BACT</name>
<evidence type="ECO:0000313" key="2">
    <source>
        <dbReference type="Proteomes" id="UP000182409"/>
    </source>
</evidence>
<sequence>MANATHLQKLSLVLAISIPGLLIGLPKAASAQSGPTVIAKPVTVEWVYRVKYGFKDEWWELFKKNQISVLEKQKQLGYVKEYTVFAPSLHTSEDSRWDYRIIIVRASADAPAGQSEGEVAKQLFPDQATYAREENRRWELTTNHWDLPIHVVNLSATH</sequence>
<reference evidence="1 2" key="1">
    <citation type="submission" date="2016-10" db="EMBL/GenBank/DDBJ databases">
        <authorList>
            <person name="de Groot N.N."/>
        </authorList>
    </citation>
    <scope>NUCLEOTIDE SEQUENCE [LARGE SCALE GENOMIC DNA]</scope>
    <source>
        <strain evidence="1 2">AB35.6</strain>
    </source>
</reference>
<dbReference type="EMBL" id="FNSD01000001">
    <property type="protein sequence ID" value="SEB53413.1"/>
    <property type="molecule type" value="Genomic_DNA"/>
</dbReference>
<gene>
    <name evidence="1" type="ORF">SAMN05443244_1001</name>
</gene>
<protein>
    <submittedName>
        <fullName evidence="1">Uncharacterized protein</fullName>
    </submittedName>
</protein>
<dbReference type="AlphaFoldDB" id="A0A1H4K4S9"/>
<dbReference type="OrthoDB" id="980892at2"/>
<accession>A0A1H4K4S9</accession>
<dbReference type="Proteomes" id="UP000182409">
    <property type="component" value="Unassembled WGS sequence"/>
</dbReference>
<dbReference type="RefSeq" id="WP_083350338.1">
    <property type="nucleotide sequence ID" value="NZ_FNSD01000001.1"/>
</dbReference>
<proteinExistence type="predicted"/>